<dbReference type="RefSeq" id="WP_343164878.1">
    <property type="nucleotide sequence ID" value="NZ_JBHRSV010000012.1"/>
</dbReference>
<dbReference type="InterPro" id="IPR031325">
    <property type="entry name" value="RHS_repeat"/>
</dbReference>
<dbReference type="NCBIfam" id="TIGR03696">
    <property type="entry name" value="Rhs_assc_core"/>
    <property type="match status" value="1"/>
</dbReference>
<protein>
    <submittedName>
        <fullName evidence="5">RHS repeat-associated core domain-containing protein</fullName>
    </submittedName>
</protein>
<dbReference type="InterPro" id="IPR056823">
    <property type="entry name" value="TEN-like_YD-shell"/>
</dbReference>
<dbReference type="InterPro" id="IPR006530">
    <property type="entry name" value="YD"/>
</dbReference>
<comment type="caution">
    <text evidence="5">The sequence shown here is derived from an EMBL/GenBank/DDBJ whole genome shotgun (WGS) entry which is preliminary data.</text>
</comment>
<evidence type="ECO:0000256" key="1">
    <source>
        <dbReference type="ARBA" id="ARBA00022737"/>
    </source>
</evidence>
<dbReference type="Pfam" id="PF25023">
    <property type="entry name" value="TEN_YD-shell"/>
    <property type="match status" value="1"/>
</dbReference>
<keyword evidence="6" id="KW-1185">Reference proteome</keyword>
<accession>A0ABV6ZWV6</accession>
<feature type="domain" description="Teneurin-like YD-shell" evidence="4">
    <location>
        <begin position="1894"/>
        <end position="2164"/>
    </location>
</feature>
<keyword evidence="2" id="KW-0732">Signal</keyword>
<evidence type="ECO:0000313" key="6">
    <source>
        <dbReference type="Proteomes" id="UP001595379"/>
    </source>
</evidence>
<organism evidence="5 6">
    <name type="scientific">Hyphobacterium vulgare</name>
    <dbReference type="NCBI Taxonomy" id="1736751"/>
    <lineage>
        <taxon>Bacteria</taxon>
        <taxon>Pseudomonadati</taxon>
        <taxon>Pseudomonadota</taxon>
        <taxon>Alphaproteobacteria</taxon>
        <taxon>Maricaulales</taxon>
        <taxon>Maricaulaceae</taxon>
        <taxon>Hyphobacterium</taxon>
    </lineage>
</organism>
<name>A0ABV6ZWV6_9PROT</name>
<dbReference type="Proteomes" id="UP001595379">
    <property type="component" value="Unassembled WGS sequence"/>
</dbReference>
<evidence type="ECO:0000259" key="4">
    <source>
        <dbReference type="Pfam" id="PF25023"/>
    </source>
</evidence>
<feature type="signal peptide" evidence="2">
    <location>
        <begin position="1"/>
        <end position="25"/>
    </location>
</feature>
<dbReference type="InterPro" id="IPR050708">
    <property type="entry name" value="T6SS_VgrG/RHS"/>
</dbReference>
<proteinExistence type="predicted"/>
<keyword evidence="1" id="KW-0677">Repeat</keyword>
<dbReference type="SUPFAM" id="SSF54001">
    <property type="entry name" value="Cysteine proteinases"/>
    <property type="match status" value="1"/>
</dbReference>
<dbReference type="EMBL" id="JBHRSV010000012">
    <property type="protein sequence ID" value="MFC2925934.1"/>
    <property type="molecule type" value="Genomic_DNA"/>
</dbReference>
<dbReference type="PANTHER" id="PTHR32305:SF15">
    <property type="entry name" value="PROTEIN RHSA-RELATED"/>
    <property type="match status" value="1"/>
</dbReference>
<dbReference type="InterPro" id="IPR022385">
    <property type="entry name" value="Rhs_assc_core"/>
</dbReference>
<dbReference type="Pfam" id="PF05593">
    <property type="entry name" value="RHS_repeat"/>
    <property type="match status" value="1"/>
</dbReference>
<feature type="domain" description="DUF6531" evidence="3">
    <location>
        <begin position="865"/>
        <end position="924"/>
    </location>
</feature>
<dbReference type="PANTHER" id="PTHR32305">
    <property type="match status" value="1"/>
</dbReference>
<dbReference type="Gene3D" id="2.180.10.10">
    <property type="entry name" value="RHS repeat-associated core"/>
    <property type="match status" value="2"/>
</dbReference>
<gene>
    <name evidence="5" type="ORF">ACFOOR_07435</name>
</gene>
<dbReference type="InterPro" id="IPR045351">
    <property type="entry name" value="DUF6531"/>
</dbReference>
<dbReference type="NCBIfam" id="TIGR01643">
    <property type="entry name" value="YD_repeat_2x"/>
    <property type="match status" value="2"/>
</dbReference>
<dbReference type="Pfam" id="PF20148">
    <property type="entry name" value="DUF6531"/>
    <property type="match status" value="1"/>
</dbReference>
<dbReference type="InterPro" id="IPR038765">
    <property type="entry name" value="Papain-like_cys_pep_sf"/>
</dbReference>
<sequence>MIFARIALASLAVLIAAAGSGGSGAGAQTPPDFTIEGVPSIRVDVPPLITPDDAKTYYGTLSQPLAAPERDPRIERLADALNNDPWRIYEYVHNSIGFTPQFGLQKGAFSTILDGYGNPFDQANLMVELLREAGYTANYRLGVLEFSTSAGNLGVFTNWFGPSAARDACELLAGGGIPAIVNNTPDVACDTFSAAAGSLSSVQFVHIWVSADLGNGVRAYDPSLTSHIWTRPDDALSALPTAANYQSDAGGSIGTANSLPAITGMGSSSVTSVDTRLAGATSTLLTALRDPDNMNLSLVEVAGGVRIDEAYEFWPTHDTAGGTHPYAVSSSWDLDPLTEIPTELTSMVTLRLALRGNMTGVQEQEFRLADLVGRRLIIRARGFNHNREIHLYRDEEEVLEATFTACTGCEAGGLGAMLGIEFDHPYAIGGGGYMDEVWNQPIGDTTTTALVIGAGDRGTGAEARNASAYAGEGFIYRSPFTAGASASCVASQTHSLTNGGGSGPTTVWFTYNVDTIIYPNPASHETDTITTTHWDSYSIDLGDPTTGIVTGSCLPDINTQTEIGFNTAQTRTKLRLAEAWAARSEEMLRVIDGLASGRHVTHHTIVIATSRADIGSNNDIREDQALLSVTGRYSYAPLTHSGGTGASRRAYTQAASAGLSALEGAVTQEVSGATVANSTASMFRWYLTANNSDAGWLPLSGPREFYLLNDQNLATAFASSAFGQNTGLLRDLPFTGQVSANLLAQADFNLILPAAGRLGPSVDSIRFISDGTLAGENAGGGGYWRRMGGAFIAYNDDGDGDREVAHMTASSCGTERPWERQSQSCLLLPLKGSGAATFSEDISGPQAERDYLSEQYETWASSFSVDTATGAMSFTPPADIETGAGGYPYSLAFQRTYNSGAQATGPLGTGWTHNFETWLEVDSDVRSATDGSALSAISTIVAADAILSLFESGGTEVDMVTALIIQGWWADSLVNNRATIHRGSGSEAFYRLPDTGSTFVSGPGSLVTLSQTGSISVDTEFTEYAEPNGQYAQLTDIAYYEQHGFDYSGLSFTRTTEDGTTETFTYGADRMRRTGLLPQVDSVDVGSHNIFFLDAVSLPTGVVVDYTYSGGTLTGVSNNLGRSLAFEYSCSGYTNSSFEGQFVAEPPPAPDCRLVRVTDDTSRTVEFAFGGNSAVNKIELQTVEAPDGSLQTYGYSAQRVWSLEPYGSPFASGIGTYFDELSLLTSVRLPHQQSPYTFLDFAYDAFGRLTTVTDADGDTTFYGIGEGARGLVRNPAGIPTWSFFDQDGRQIASLDPAGNLETTGYDGIGRTVWERLRFRTHPITYFWRGTDYTYDAFNNVVETRSLPYPNYPSGSSGLPDLVTTTEYDHPNRPTWPTRRIDARGYSAEVICYTSATPEAECAALSGMLDAVDRGPLPQAIIGAEGETTVFNYTTHGLPSGTEVLVSSGNWRESVVTYNANWLPQSSRIENTSTVSTPGGVLYGGVDLVTSFTWTAAGDLASVTDAEGGEVEATYDANRRIISITVEPDTPALRQYSRFDYNASGWLTATRVSVDGTSTGQMLTTSVTYTPSGQVETILDPDDAPSTSETGQHFAYNTRGWLELLTDGAGRQTHFTYNAIGQERCVRAGYGTSDVRTVSLIVPRPWGGASYLYQPNADRDSDCSYTDAGEDPSATWATVFPSDRYLRDYFTQYPHGAWDYRVLDPNGNVTARHRYTPDGQGAQTLRWTHTSTYDDSNRLTALTTPEETVETLYNLAGEPTYVGIVNGSFLQYEYDFAGNLIREVRSNGMNTRYEYDRVGRRTAIIWPDNYTARYVYNARGDLIRVEEDANGDGTSETTLAEYVYDRLGRMIEQHLGGRDPHGDLTGPGTANAATGIAYAYEADGDLNSEFHLFTSSGHSVTFTYDYDGSGRLTAEHADTGGWLWSAPNGLSWDFFSANAVRTGEPTDIQNRYGGVSRTQSGGTPVNLNFAYDESDNLVADGTRTFLHDTRNRLYAVTGFGDTAVMQYDAVGRRFWYTPDYGTTWQGYFHAGDLEIGQIDGSYNLLHRFIPGPGTDQRVAMISYDTSGNETGRYFYHANRLGSVIAMADASGALADRYVYTPFGVEEPLVTTGNPFRYTGQRYDQATGLYFYRARYYWPQIGRFLETDPIGYADQLNLYAYVGNNPLNATDPSGMDAVHITEIVTPEGEVQRNVSTSYDDSDETTVYIQRQTQSNRYETRIVNGREVSMYPYVHTDYDYEQYTISGRLSSATTREAITELASQVLGTRLRFRPSVQNREMYRYMSRAEAEAVRETGILRGGRRGDTFFTDEAVDSARRARSRFALPEEPQVRMRVRILNDPTLQRAGTRVRRDYGQRGGGREWMTSDEVQVEIIEEVILRR</sequence>
<feature type="chain" id="PRO_5045101398" evidence="2">
    <location>
        <begin position="26"/>
        <end position="2379"/>
    </location>
</feature>
<evidence type="ECO:0000259" key="3">
    <source>
        <dbReference type="Pfam" id="PF20148"/>
    </source>
</evidence>
<reference evidence="6" key="1">
    <citation type="journal article" date="2019" name="Int. J. Syst. Evol. Microbiol.">
        <title>The Global Catalogue of Microorganisms (GCM) 10K type strain sequencing project: providing services to taxonomists for standard genome sequencing and annotation.</title>
        <authorList>
            <consortium name="The Broad Institute Genomics Platform"/>
            <consortium name="The Broad Institute Genome Sequencing Center for Infectious Disease"/>
            <person name="Wu L."/>
            <person name="Ma J."/>
        </authorList>
    </citation>
    <scope>NUCLEOTIDE SEQUENCE [LARGE SCALE GENOMIC DNA]</scope>
    <source>
        <strain evidence="6">KCTC 52487</strain>
    </source>
</reference>
<evidence type="ECO:0000313" key="5">
    <source>
        <dbReference type="EMBL" id="MFC2925934.1"/>
    </source>
</evidence>
<evidence type="ECO:0000256" key="2">
    <source>
        <dbReference type="SAM" id="SignalP"/>
    </source>
</evidence>